<sequence length="183" mass="19474">MTFDGVWGIGALVMAAVVLFLSIVLTFVIIALHFRHRLWFRSLIEDIDSVQASLQPVLAYIDSVPAFLAALCVDVTNASDAAGSLHTDLDSVNARLGVVVGTLCQDMGAVLDTLCADLNAIPALLNTHVERSSVVLCAELATAAHAHNSVVNGYESLTKWVSGMYNMVQGLDNRVDGSNTSES</sequence>
<reference evidence="2 3" key="1">
    <citation type="submission" date="2020-01" db="EMBL/GenBank/DDBJ databases">
        <authorList>
            <person name="Gupta K D."/>
        </authorList>
    </citation>
    <scope>NUCLEOTIDE SEQUENCE [LARGE SCALE GENOMIC DNA]</scope>
</reference>
<dbReference type="AlphaFoldDB" id="A0A8S0X9A8"/>
<name>A0A8S0X9A8_CYCAE</name>
<keyword evidence="1" id="KW-0472">Membrane</keyword>
<dbReference type="EMBL" id="CACVBS010000101">
    <property type="protein sequence ID" value="CAA7271053.1"/>
    <property type="molecule type" value="Genomic_DNA"/>
</dbReference>
<dbReference type="Proteomes" id="UP000467700">
    <property type="component" value="Unassembled WGS sequence"/>
</dbReference>
<keyword evidence="3" id="KW-1185">Reference proteome</keyword>
<evidence type="ECO:0000313" key="3">
    <source>
        <dbReference type="Proteomes" id="UP000467700"/>
    </source>
</evidence>
<proteinExistence type="predicted"/>
<accession>A0A8S0X9A8</accession>
<feature type="transmembrane region" description="Helical" evidence="1">
    <location>
        <begin position="6"/>
        <end position="32"/>
    </location>
</feature>
<organism evidence="2 3">
    <name type="scientific">Cyclocybe aegerita</name>
    <name type="common">Black poplar mushroom</name>
    <name type="synonym">Agrocybe aegerita</name>
    <dbReference type="NCBI Taxonomy" id="1973307"/>
    <lineage>
        <taxon>Eukaryota</taxon>
        <taxon>Fungi</taxon>
        <taxon>Dikarya</taxon>
        <taxon>Basidiomycota</taxon>
        <taxon>Agaricomycotina</taxon>
        <taxon>Agaricomycetes</taxon>
        <taxon>Agaricomycetidae</taxon>
        <taxon>Agaricales</taxon>
        <taxon>Agaricineae</taxon>
        <taxon>Bolbitiaceae</taxon>
        <taxon>Cyclocybe</taxon>
    </lineage>
</organism>
<keyword evidence="1" id="KW-1133">Transmembrane helix</keyword>
<gene>
    <name evidence="2" type="ORF">AAE3_LOCUS13276</name>
</gene>
<evidence type="ECO:0000313" key="2">
    <source>
        <dbReference type="EMBL" id="CAA7271053.1"/>
    </source>
</evidence>
<protein>
    <submittedName>
        <fullName evidence="2">Uncharacterized protein</fullName>
    </submittedName>
</protein>
<keyword evidence="1" id="KW-0812">Transmembrane</keyword>
<evidence type="ECO:0000256" key="1">
    <source>
        <dbReference type="SAM" id="Phobius"/>
    </source>
</evidence>
<comment type="caution">
    <text evidence="2">The sequence shown here is derived from an EMBL/GenBank/DDBJ whole genome shotgun (WGS) entry which is preliminary data.</text>
</comment>